<accession>A0A179GRZ1</accession>
<evidence type="ECO:0000313" key="4">
    <source>
        <dbReference type="EMBL" id="OAQ80532.1"/>
    </source>
</evidence>
<dbReference type="Proteomes" id="UP000078240">
    <property type="component" value="Unassembled WGS sequence"/>
</dbReference>
<dbReference type="EMBL" id="LSBI01000016">
    <property type="protein sequence ID" value="OAQ75813.1"/>
    <property type="molecule type" value="Genomic_DNA"/>
</dbReference>
<dbReference type="AlphaFoldDB" id="A0A179GRZ1"/>
<organism evidence="4 5">
    <name type="scientific">Purpureocillium lilacinum</name>
    <name type="common">Paecilomyces lilacinus</name>
    <dbReference type="NCBI Taxonomy" id="33203"/>
    <lineage>
        <taxon>Eukaryota</taxon>
        <taxon>Fungi</taxon>
        <taxon>Dikarya</taxon>
        <taxon>Ascomycota</taxon>
        <taxon>Pezizomycotina</taxon>
        <taxon>Sordariomycetes</taxon>
        <taxon>Hypocreomycetidae</taxon>
        <taxon>Hypocreales</taxon>
        <taxon>Ophiocordycipitaceae</taxon>
        <taxon>Purpureocillium</taxon>
    </lineage>
</organism>
<keyword evidence="2" id="KW-0472">Membrane</keyword>
<comment type="caution">
    <text evidence="4">The sequence shown here is derived from an EMBL/GenBank/DDBJ whole genome shotgun (WGS) entry which is preliminary data.</text>
</comment>
<dbReference type="GeneID" id="28892919"/>
<sequence>MNPVTEPTPAGLPEAKPIASTAANVYKDCVPRPKRASRPISESDTGSGSSDDDGFHTCTSDSQPTSPVQNNLQRTDMAALQANSVVPRLELCGDLHRRRNREHGRQHERSWDRGRADRTRRNAIASLFRRDTRHASSTATEGEGSETRAQPDFLRKARKAELLKKVTTTRRRGSVHYCSGCGSVSPSPVGYVAINIGFVAVLLLEVVLLQAWVHGVGRVYWCR</sequence>
<evidence type="ECO:0000313" key="5">
    <source>
        <dbReference type="Proteomes" id="UP000078240"/>
    </source>
</evidence>
<feature type="transmembrane region" description="Helical" evidence="2">
    <location>
        <begin position="189"/>
        <end position="213"/>
    </location>
</feature>
<keyword evidence="2" id="KW-1133">Transmembrane helix</keyword>
<evidence type="ECO:0000256" key="1">
    <source>
        <dbReference type="SAM" id="MobiDB-lite"/>
    </source>
</evidence>
<dbReference type="Proteomes" id="UP000078340">
    <property type="component" value="Unassembled WGS sequence"/>
</dbReference>
<dbReference type="EMBL" id="LSBH01000004">
    <property type="protein sequence ID" value="OAQ80532.1"/>
    <property type="molecule type" value="Genomic_DNA"/>
</dbReference>
<protein>
    <submittedName>
        <fullName evidence="4">PGC7/Stella/Dppa3 domain-containing protein</fullName>
    </submittedName>
</protein>
<reference evidence="4 5" key="1">
    <citation type="submission" date="2016-01" db="EMBL/GenBank/DDBJ databases">
        <title>Biosynthesis of antibiotic leucinostatins and their inhibition on Phytophthora in bio-control Purpureocillium lilacinum.</title>
        <authorList>
            <person name="Wang G."/>
            <person name="Liu Z."/>
            <person name="Lin R."/>
            <person name="Li E."/>
            <person name="Mao Z."/>
            <person name="Ling J."/>
            <person name="Yin W."/>
            <person name="Xie B."/>
        </authorList>
    </citation>
    <scope>NUCLEOTIDE SEQUENCE [LARGE SCALE GENOMIC DNA]</scope>
    <source>
        <strain evidence="4">PLBJ-1</strain>
        <strain evidence="3">PLFJ-1</strain>
    </source>
</reference>
<dbReference type="KEGG" id="plj:28892919"/>
<feature type="region of interest" description="Disordered" evidence="1">
    <location>
        <begin position="129"/>
        <end position="150"/>
    </location>
</feature>
<gene>
    <name evidence="4" type="ORF">VFPBJ_06117</name>
    <name evidence="3" type="ORF">VFPFJ_10803</name>
</gene>
<feature type="compositionally biased region" description="Polar residues" evidence="1">
    <location>
        <begin position="57"/>
        <end position="69"/>
    </location>
</feature>
<keyword evidence="2" id="KW-0812">Transmembrane</keyword>
<name>A0A179GRZ1_PURLI</name>
<feature type="region of interest" description="Disordered" evidence="1">
    <location>
        <begin position="1"/>
        <end position="69"/>
    </location>
</feature>
<proteinExistence type="predicted"/>
<evidence type="ECO:0000256" key="2">
    <source>
        <dbReference type="SAM" id="Phobius"/>
    </source>
</evidence>
<evidence type="ECO:0000313" key="3">
    <source>
        <dbReference type="EMBL" id="OAQ75813.1"/>
    </source>
</evidence>